<organism evidence="1 2">
    <name type="scientific">Asparagus officinalis</name>
    <name type="common">Garden asparagus</name>
    <dbReference type="NCBI Taxonomy" id="4686"/>
    <lineage>
        <taxon>Eukaryota</taxon>
        <taxon>Viridiplantae</taxon>
        <taxon>Streptophyta</taxon>
        <taxon>Embryophyta</taxon>
        <taxon>Tracheophyta</taxon>
        <taxon>Spermatophyta</taxon>
        <taxon>Magnoliopsida</taxon>
        <taxon>Liliopsida</taxon>
        <taxon>Asparagales</taxon>
        <taxon>Asparagaceae</taxon>
        <taxon>Asparagoideae</taxon>
        <taxon>Asparagus</taxon>
    </lineage>
</organism>
<protein>
    <submittedName>
        <fullName evidence="1">Uncharacterized protein</fullName>
    </submittedName>
</protein>
<gene>
    <name evidence="1" type="ORF">A4U43_C04F17130</name>
</gene>
<dbReference type="EMBL" id="CM007384">
    <property type="protein sequence ID" value="ONK72224.1"/>
    <property type="molecule type" value="Genomic_DNA"/>
</dbReference>
<reference evidence="2" key="1">
    <citation type="journal article" date="2017" name="Nat. Commun.">
        <title>The asparagus genome sheds light on the origin and evolution of a young Y chromosome.</title>
        <authorList>
            <person name="Harkess A."/>
            <person name="Zhou J."/>
            <person name="Xu C."/>
            <person name="Bowers J.E."/>
            <person name="Van der Hulst R."/>
            <person name="Ayyampalayam S."/>
            <person name="Mercati F."/>
            <person name="Riccardi P."/>
            <person name="McKain M.R."/>
            <person name="Kakrana A."/>
            <person name="Tang H."/>
            <person name="Ray J."/>
            <person name="Groenendijk J."/>
            <person name="Arikit S."/>
            <person name="Mathioni S.M."/>
            <person name="Nakano M."/>
            <person name="Shan H."/>
            <person name="Telgmann-Rauber A."/>
            <person name="Kanno A."/>
            <person name="Yue Z."/>
            <person name="Chen H."/>
            <person name="Li W."/>
            <person name="Chen Y."/>
            <person name="Xu X."/>
            <person name="Zhang Y."/>
            <person name="Luo S."/>
            <person name="Chen H."/>
            <person name="Gao J."/>
            <person name="Mao Z."/>
            <person name="Pires J.C."/>
            <person name="Luo M."/>
            <person name="Kudrna D."/>
            <person name="Wing R.A."/>
            <person name="Meyers B.C."/>
            <person name="Yi K."/>
            <person name="Kong H."/>
            <person name="Lavrijsen P."/>
            <person name="Sunseri F."/>
            <person name="Falavigna A."/>
            <person name="Ye Y."/>
            <person name="Leebens-Mack J.H."/>
            <person name="Chen G."/>
        </authorList>
    </citation>
    <scope>NUCLEOTIDE SEQUENCE [LARGE SCALE GENOMIC DNA]</scope>
    <source>
        <strain evidence="2">cv. DH0086</strain>
    </source>
</reference>
<sequence length="115" mass="11954">AEHWWACPVEEEPSHRASNRPTGRRELGSACLQVRGSASERGRPRRLVTGTFRAQPARRSCGWVAAGPGAVSGCRRTTRQPGDGGAGPAASSCLPCDLCGAAARVIDGADGVWSA</sequence>
<dbReference type="AlphaFoldDB" id="A0A5P1F239"/>
<name>A0A5P1F239_ASPOF</name>
<evidence type="ECO:0000313" key="2">
    <source>
        <dbReference type="Proteomes" id="UP000243459"/>
    </source>
</evidence>
<evidence type="ECO:0000313" key="1">
    <source>
        <dbReference type="EMBL" id="ONK72224.1"/>
    </source>
</evidence>
<accession>A0A5P1F239</accession>
<proteinExistence type="predicted"/>
<dbReference type="Gramene" id="ONK72224">
    <property type="protein sequence ID" value="ONK72224"/>
    <property type="gene ID" value="A4U43_C04F17130"/>
</dbReference>
<keyword evidence="2" id="KW-1185">Reference proteome</keyword>
<dbReference type="Proteomes" id="UP000243459">
    <property type="component" value="Chromosome 4"/>
</dbReference>
<feature type="non-terminal residue" evidence="1">
    <location>
        <position position="1"/>
    </location>
</feature>